<dbReference type="Proteomes" id="UP000729402">
    <property type="component" value="Unassembled WGS sequence"/>
</dbReference>
<keyword evidence="2" id="KW-1185">Reference proteome</keyword>
<protein>
    <submittedName>
        <fullName evidence="1">Uncharacterized protein</fullName>
    </submittedName>
</protein>
<evidence type="ECO:0000313" key="2">
    <source>
        <dbReference type="Proteomes" id="UP000729402"/>
    </source>
</evidence>
<gene>
    <name evidence="1" type="ORF">GUJ93_ZPchr0009g555</name>
</gene>
<evidence type="ECO:0000313" key="1">
    <source>
        <dbReference type="EMBL" id="KAG8048909.1"/>
    </source>
</evidence>
<proteinExistence type="predicted"/>
<dbReference type="EMBL" id="JAAALK010000289">
    <property type="protein sequence ID" value="KAG8048909.1"/>
    <property type="molecule type" value="Genomic_DNA"/>
</dbReference>
<reference evidence="1" key="2">
    <citation type="submission" date="2021-02" db="EMBL/GenBank/DDBJ databases">
        <authorList>
            <person name="Kimball J.A."/>
            <person name="Haas M.W."/>
            <person name="Macchietto M."/>
            <person name="Kono T."/>
            <person name="Duquette J."/>
            <person name="Shao M."/>
        </authorList>
    </citation>
    <scope>NUCLEOTIDE SEQUENCE</scope>
    <source>
        <tissue evidence="1">Fresh leaf tissue</tissue>
    </source>
</reference>
<name>A0A8J5RZ32_ZIZPA</name>
<sequence>MVRSGHIPSCVEHSEVEGLLDKALNMQKLLKEQCLGGSAPGGRRSCAPADVPMQTSSELCAGRRADADTSSESS</sequence>
<dbReference type="AlphaFoldDB" id="A0A8J5RZ32"/>
<organism evidence="1 2">
    <name type="scientific">Zizania palustris</name>
    <name type="common">Northern wild rice</name>
    <dbReference type="NCBI Taxonomy" id="103762"/>
    <lineage>
        <taxon>Eukaryota</taxon>
        <taxon>Viridiplantae</taxon>
        <taxon>Streptophyta</taxon>
        <taxon>Embryophyta</taxon>
        <taxon>Tracheophyta</taxon>
        <taxon>Spermatophyta</taxon>
        <taxon>Magnoliopsida</taxon>
        <taxon>Liliopsida</taxon>
        <taxon>Poales</taxon>
        <taxon>Poaceae</taxon>
        <taxon>BOP clade</taxon>
        <taxon>Oryzoideae</taxon>
        <taxon>Oryzeae</taxon>
        <taxon>Zizaniinae</taxon>
        <taxon>Zizania</taxon>
    </lineage>
</organism>
<accession>A0A8J5RZ32</accession>
<reference evidence="1" key="1">
    <citation type="journal article" date="2021" name="bioRxiv">
        <title>Whole Genome Assembly and Annotation of Northern Wild Rice, Zizania palustris L., Supports a Whole Genome Duplication in the Zizania Genus.</title>
        <authorList>
            <person name="Haas M."/>
            <person name="Kono T."/>
            <person name="Macchietto M."/>
            <person name="Millas R."/>
            <person name="McGilp L."/>
            <person name="Shao M."/>
            <person name="Duquette J."/>
            <person name="Hirsch C.N."/>
            <person name="Kimball J."/>
        </authorList>
    </citation>
    <scope>NUCLEOTIDE SEQUENCE</scope>
    <source>
        <tissue evidence="1">Fresh leaf tissue</tissue>
    </source>
</reference>
<comment type="caution">
    <text evidence="1">The sequence shown here is derived from an EMBL/GenBank/DDBJ whole genome shotgun (WGS) entry which is preliminary data.</text>
</comment>